<dbReference type="PANTHER" id="PTHR33823:SF4">
    <property type="entry name" value="GENERAL STRESS PROTEIN 16O"/>
    <property type="match status" value="1"/>
</dbReference>
<evidence type="ECO:0000256" key="4">
    <source>
        <dbReference type="PROSITE-ProRule" id="PRU00510"/>
    </source>
</evidence>
<dbReference type="NCBIfam" id="TIGR02890">
    <property type="entry name" value="bacill_yteA"/>
    <property type="match status" value="1"/>
</dbReference>
<dbReference type="EMBL" id="FNOJ01000009">
    <property type="protein sequence ID" value="SDW60906.1"/>
    <property type="molecule type" value="Genomic_DNA"/>
</dbReference>
<dbReference type="Pfam" id="PF01258">
    <property type="entry name" value="zf-dskA_traR"/>
    <property type="match status" value="1"/>
</dbReference>
<keyword evidence="3" id="KW-0862">Zinc</keyword>
<keyword evidence="7" id="KW-1185">Reference proteome</keyword>
<dbReference type="GO" id="GO:0008270">
    <property type="term" value="F:zinc ion binding"/>
    <property type="evidence" value="ECO:0007669"/>
    <property type="project" value="UniProtKB-KW"/>
</dbReference>
<protein>
    <submittedName>
        <fullName evidence="6">RNA polymerase-binding protein DksA</fullName>
    </submittedName>
</protein>
<evidence type="ECO:0000256" key="3">
    <source>
        <dbReference type="ARBA" id="ARBA00022833"/>
    </source>
</evidence>
<evidence type="ECO:0000256" key="2">
    <source>
        <dbReference type="ARBA" id="ARBA00022771"/>
    </source>
</evidence>
<keyword evidence="1" id="KW-0479">Metal-binding</keyword>
<dbReference type="SUPFAM" id="SSF109635">
    <property type="entry name" value="DnaK suppressor protein DksA, alpha-hairpin domain"/>
    <property type="match status" value="1"/>
</dbReference>
<evidence type="ECO:0000313" key="7">
    <source>
        <dbReference type="Proteomes" id="UP000182589"/>
    </source>
</evidence>
<keyword evidence="2" id="KW-0863">Zinc-finger</keyword>
<dbReference type="STRING" id="89784.SAMN04489725_10955"/>
<evidence type="ECO:0000256" key="1">
    <source>
        <dbReference type="ARBA" id="ARBA00022723"/>
    </source>
</evidence>
<organism evidence="6 7">
    <name type="scientific">Alicyclobacillus hesperidum</name>
    <dbReference type="NCBI Taxonomy" id="89784"/>
    <lineage>
        <taxon>Bacteria</taxon>
        <taxon>Bacillati</taxon>
        <taxon>Bacillota</taxon>
        <taxon>Bacilli</taxon>
        <taxon>Bacillales</taxon>
        <taxon>Alicyclobacillaceae</taxon>
        <taxon>Alicyclobacillus</taxon>
    </lineage>
</organism>
<evidence type="ECO:0000313" key="6">
    <source>
        <dbReference type="EMBL" id="SDW60906.1"/>
    </source>
</evidence>
<dbReference type="InterPro" id="IPR014240">
    <property type="entry name" value="YteA"/>
</dbReference>
<accession>A0A1H2UXR9</accession>
<dbReference type="PANTHER" id="PTHR33823">
    <property type="entry name" value="RNA POLYMERASE-BINDING TRANSCRIPTION FACTOR DKSA-RELATED"/>
    <property type="match status" value="1"/>
</dbReference>
<proteinExistence type="predicted"/>
<feature type="zinc finger region" description="dksA C4-type" evidence="4">
    <location>
        <begin position="90"/>
        <end position="114"/>
    </location>
</feature>
<dbReference type="InterPro" id="IPR037187">
    <property type="entry name" value="DnaK_N"/>
</dbReference>
<dbReference type="PROSITE" id="PS51128">
    <property type="entry name" value="ZF_DKSA_2"/>
    <property type="match status" value="1"/>
</dbReference>
<reference evidence="7" key="1">
    <citation type="submission" date="2016-10" db="EMBL/GenBank/DDBJ databases">
        <authorList>
            <person name="Varghese N."/>
        </authorList>
    </citation>
    <scope>NUCLEOTIDE SEQUENCE [LARGE SCALE GENOMIC DNA]</scope>
    <source>
        <strain evidence="7">DSM 12489</strain>
    </source>
</reference>
<dbReference type="Proteomes" id="UP000182589">
    <property type="component" value="Unassembled WGS sequence"/>
</dbReference>
<gene>
    <name evidence="6" type="ORF">SAMN04489725_10955</name>
</gene>
<dbReference type="SUPFAM" id="SSF57716">
    <property type="entry name" value="Glucocorticoid receptor-like (DNA-binding domain)"/>
    <property type="match status" value="1"/>
</dbReference>
<dbReference type="AlphaFoldDB" id="A0A1H2UXR9"/>
<name>A0A1H2UXR9_9BACL</name>
<dbReference type="Gene3D" id="1.20.120.910">
    <property type="entry name" value="DksA, coiled-coil domain"/>
    <property type="match status" value="1"/>
</dbReference>
<feature type="domain" description="Zinc finger DksA/TraR C4-type" evidence="5">
    <location>
        <begin position="85"/>
        <end position="120"/>
    </location>
</feature>
<sequence length="217" mass="24964">MKWEHMRKRLENQKREVEARLSVRNESADLGDSMRDEISELSMYDNHPADVASELFLRGMAVGDEVREEAYLEDLDEALKRIDAGTYGLCAECGREISAERMEAMPTARYCIECQEDAERRKKHRHRPVEEDVLWPGFGAVWLDDHDQTGFDGEDAYQAVARFQEPAFGEETYEQPDLDDNTGFVDPIDHISQEYYIRTLPSSAIELSDYDEDGTLA</sequence>
<dbReference type="InterPro" id="IPR000962">
    <property type="entry name" value="Znf_DskA_TraR"/>
</dbReference>
<evidence type="ECO:0000259" key="5">
    <source>
        <dbReference type="Pfam" id="PF01258"/>
    </source>
</evidence>
<dbReference type="RefSeq" id="WP_074693184.1">
    <property type="nucleotide sequence ID" value="NZ_FNOJ01000009.1"/>
</dbReference>